<proteinExistence type="predicted"/>
<dbReference type="InterPro" id="IPR001296">
    <property type="entry name" value="Glyco_trans_1"/>
</dbReference>
<evidence type="ECO:0000259" key="2">
    <source>
        <dbReference type="Pfam" id="PF13439"/>
    </source>
</evidence>
<dbReference type="Pfam" id="PF00534">
    <property type="entry name" value="Glycos_transf_1"/>
    <property type="match status" value="1"/>
</dbReference>
<dbReference type="Gene3D" id="3.40.50.2000">
    <property type="entry name" value="Glycogen Phosphorylase B"/>
    <property type="match status" value="2"/>
</dbReference>
<dbReference type="PANTHER" id="PTHR12526">
    <property type="entry name" value="GLYCOSYLTRANSFERASE"/>
    <property type="match status" value="1"/>
</dbReference>
<evidence type="ECO:0000313" key="4">
    <source>
        <dbReference type="Proteomes" id="UP001610104"/>
    </source>
</evidence>
<evidence type="ECO:0000259" key="1">
    <source>
        <dbReference type="Pfam" id="PF00534"/>
    </source>
</evidence>
<dbReference type="PANTHER" id="PTHR12526:SF627">
    <property type="entry name" value="D-RHAMNOSYLTRANSFERASE WBPZ"/>
    <property type="match status" value="1"/>
</dbReference>
<dbReference type="InterPro" id="IPR028098">
    <property type="entry name" value="Glyco_trans_4-like_N"/>
</dbReference>
<evidence type="ECO:0000313" key="3">
    <source>
        <dbReference type="EMBL" id="MFH6769631.1"/>
    </source>
</evidence>
<feature type="domain" description="Glycosyltransferase subfamily 4-like N-terminal" evidence="2">
    <location>
        <begin position="13"/>
        <end position="160"/>
    </location>
</feature>
<protein>
    <submittedName>
        <fullName evidence="3">Glycosyltransferase</fullName>
        <ecNumber evidence="3">2.4.-.-</ecNumber>
    </submittedName>
</protein>
<dbReference type="Proteomes" id="UP001610104">
    <property type="component" value="Unassembled WGS sequence"/>
</dbReference>
<keyword evidence="3" id="KW-0328">Glycosyltransferase</keyword>
<feature type="domain" description="Glycosyl transferase family 1" evidence="1">
    <location>
        <begin position="174"/>
        <end position="330"/>
    </location>
</feature>
<organism evidence="3 4">
    <name type="scientific">Gaetbulibacter aquiaggeris</name>
    <dbReference type="NCBI Taxonomy" id="1735373"/>
    <lineage>
        <taxon>Bacteria</taxon>
        <taxon>Pseudomonadati</taxon>
        <taxon>Bacteroidota</taxon>
        <taxon>Flavobacteriia</taxon>
        <taxon>Flavobacteriales</taxon>
        <taxon>Flavobacteriaceae</taxon>
        <taxon>Gaetbulibacter</taxon>
    </lineage>
</organism>
<dbReference type="EC" id="2.4.-.-" evidence="3"/>
<keyword evidence="3" id="KW-0808">Transferase</keyword>
<sequence length="358" mass="40281">MKVLQLIDSLNAGGAERVAVNYANSLVPRIEVSYLCSTREEGLLKTSLSKDVHYLFLNKKYTLDFKAISKLHRFIKRHGIDIVHAHASSFFLATIIKILHPKLVVIWHEHYGNREKTSSINKFILKISSHFFSGIIAVNDSLKTRSEHKLLAKKVYVLSNFPTINLELKTTTLHGESGKRIVCLANLRPDKDHINLLKAFNSILNTYNDWSLHLIGAFSDDECYHAINGFIEYNKLDNHVFVYGSCSDVHHILRQSTIGVLSSKSEGLPLALLEYGLAGLPVIATKVGDCNKVVSNKDEGILVEPKNDKVLAEALLTFINDVDLTRHVAKKLNNKITSSFSESSTMETLMNIYKKHQK</sequence>
<dbReference type="EMBL" id="JBAWKC010000004">
    <property type="protein sequence ID" value="MFH6769631.1"/>
    <property type="molecule type" value="Genomic_DNA"/>
</dbReference>
<accession>A0ABW7MS02</accession>
<name>A0ABW7MS02_9FLAO</name>
<dbReference type="Pfam" id="PF13439">
    <property type="entry name" value="Glyco_transf_4"/>
    <property type="match status" value="1"/>
</dbReference>
<reference evidence="3 4" key="1">
    <citation type="submission" date="2024-02" db="EMBL/GenBank/DDBJ databases">
        <title>A Gaetbulibacter species isolated from tidal flats and genomic insights of their niches.</title>
        <authorList>
            <person name="Ye Y."/>
        </authorList>
    </citation>
    <scope>NUCLEOTIDE SEQUENCE [LARGE SCALE GENOMIC DNA]</scope>
    <source>
        <strain evidence="3 4">KEM-8</strain>
    </source>
</reference>
<keyword evidence="4" id="KW-1185">Reference proteome</keyword>
<gene>
    <name evidence="3" type="ORF">V8G56_12840</name>
</gene>
<dbReference type="SUPFAM" id="SSF53756">
    <property type="entry name" value="UDP-Glycosyltransferase/glycogen phosphorylase"/>
    <property type="match status" value="1"/>
</dbReference>
<dbReference type="GO" id="GO:0016757">
    <property type="term" value="F:glycosyltransferase activity"/>
    <property type="evidence" value="ECO:0007669"/>
    <property type="project" value="UniProtKB-KW"/>
</dbReference>
<dbReference type="RefSeq" id="WP_395438855.1">
    <property type="nucleotide sequence ID" value="NZ_JBAWKC010000004.1"/>
</dbReference>
<comment type="caution">
    <text evidence="3">The sequence shown here is derived from an EMBL/GenBank/DDBJ whole genome shotgun (WGS) entry which is preliminary data.</text>
</comment>